<keyword evidence="2" id="KW-0812">Transmembrane</keyword>
<sequence length="308" mass="34513">MGQRLVGIQERIPAVSQEPDPRTSDSVSASLGTAALQQNNNNRDNSVYDRQRRASGNHISALASIVRPRTRGLPQKNYFEVCINAGNHAVTLNEINLNRVTSDAELFKQILDRYRQTRGYGIRKIFLKPRNVHFVMFSVSQAYNDLASIHEKPSEYPPQEEIDKRRYHYRCPKTLMPAHIFLHFLSHPHRESRNGHSPDTWLQRLPKKLNTSILDEVQRPARNLHAGGALAQETEDDFVFGWGVHILEGPNHAGLSLVLALGIAVAFLVSCLVVGLANTQEQGFGVGQFLIAIVACGMTAVYFALEDR</sequence>
<dbReference type="Proteomes" id="UP001270362">
    <property type="component" value="Unassembled WGS sequence"/>
</dbReference>
<reference evidence="3" key="1">
    <citation type="journal article" date="2023" name="Mol. Phylogenet. Evol.">
        <title>Genome-scale phylogeny and comparative genomics of the fungal order Sordariales.</title>
        <authorList>
            <person name="Hensen N."/>
            <person name="Bonometti L."/>
            <person name="Westerberg I."/>
            <person name="Brannstrom I.O."/>
            <person name="Guillou S."/>
            <person name="Cros-Aarteil S."/>
            <person name="Calhoun S."/>
            <person name="Haridas S."/>
            <person name="Kuo A."/>
            <person name="Mondo S."/>
            <person name="Pangilinan J."/>
            <person name="Riley R."/>
            <person name="LaButti K."/>
            <person name="Andreopoulos B."/>
            <person name="Lipzen A."/>
            <person name="Chen C."/>
            <person name="Yan M."/>
            <person name="Daum C."/>
            <person name="Ng V."/>
            <person name="Clum A."/>
            <person name="Steindorff A."/>
            <person name="Ohm R.A."/>
            <person name="Martin F."/>
            <person name="Silar P."/>
            <person name="Natvig D.O."/>
            <person name="Lalanne C."/>
            <person name="Gautier V."/>
            <person name="Ament-Velasquez S.L."/>
            <person name="Kruys A."/>
            <person name="Hutchinson M.I."/>
            <person name="Powell A.J."/>
            <person name="Barry K."/>
            <person name="Miller A.N."/>
            <person name="Grigoriev I.V."/>
            <person name="Debuchy R."/>
            <person name="Gladieux P."/>
            <person name="Hiltunen Thoren M."/>
            <person name="Johannesson H."/>
        </authorList>
    </citation>
    <scope>NUCLEOTIDE SEQUENCE</scope>
    <source>
        <strain evidence="3">CBS 314.62</strain>
    </source>
</reference>
<evidence type="ECO:0000313" key="3">
    <source>
        <dbReference type="EMBL" id="KAK3687906.1"/>
    </source>
</evidence>
<proteinExistence type="predicted"/>
<organism evidence="3 4">
    <name type="scientific">Podospora appendiculata</name>
    <dbReference type="NCBI Taxonomy" id="314037"/>
    <lineage>
        <taxon>Eukaryota</taxon>
        <taxon>Fungi</taxon>
        <taxon>Dikarya</taxon>
        <taxon>Ascomycota</taxon>
        <taxon>Pezizomycotina</taxon>
        <taxon>Sordariomycetes</taxon>
        <taxon>Sordariomycetidae</taxon>
        <taxon>Sordariales</taxon>
        <taxon>Podosporaceae</taxon>
        <taxon>Podospora</taxon>
    </lineage>
</organism>
<name>A0AAE0X894_9PEZI</name>
<comment type="caution">
    <text evidence="3">The sequence shown here is derived from an EMBL/GenBank/DDBJ whole genome shotgun (WGS) entry which is preliminary data.</text>
</comment>
<evidence type="ECO:0000256" key="2">
    <source>
        <dbReference type="SAM" id="Phobius"/>
    </source>
</evidence>
<keyword evidence="2" id="KW-1133">Transmembrane helix</keyword>
<reference evidence="3" key="2">
    <citation type="submission" date="2023-06" db="EMBL/GenBank/DDBJ databases">
        <authorList>
            <consortium name="Lawrence Berkeley National Laboratory"/>
            <person name="Haridas S."/>
            <person name="Hensen N."/>
            <person name="Bonometti L."/>
            <person name="Westerberg I."/>
            <person name="Brannstrom I.O."/>
            <person name="Guillou S."/>
            <person name="Cros-Aarteil S."/>
            <person name="Calhoun S."/>
            <person name="Kuo A."/>
            <person name="Mondo S."/>
            <person name="Pangilinan J."/>
            <person name="Riley R."/>
            <person name="Labutti K."/>
            <person name="Andreopoulos B."/>
            <person name="Lipzen A."/>
            <person name="Chen C."/>
            <person name="Yanf M."/>
            <person name="Daum C."/>
            <person name="Ng V."/>
            <person name="Clum A."/>
            <person name="Steindorff A."/>
            <person name="Ohm R."/>
            <person name="Martin F."/>
            <person name="Silar P."/>
            <person name="Natvig D."/>
            <person name="Lalanne C."/>
            <person name="Gautier V."/>
            <person name="Ament-Velasquez S.L."/>
            <person name="Kruys A."/>
            <person name="Hutchinson M.I."/>
            <person name="Powell A.J."/>
            <person name="Barry K."/>
            <person name="Miller A.N."/>
            <person name="Grigoriev I.V."/>
            <person name="Debuchy R."/>
            <person name="Gladieux P."/>
            <person name="Thoren M.H."/>
            <person name="Johannesson H."/>
        </authorList>
    </citation>
    <scope>NUCLEOTIDE SEQUENCE</scope>
    <source>
        <strain evidence="3">CBS 314.62</strain>
    </source>
</reference>
<keyword evidence="2" id="KW-0472">Membrane</keyword>
<dbReference type="EMBL" id="JAULSO010000002">
    <property type="protein sequence ID" value="KAK3687906.1"/>
    <property type="molecule type" value="Genomic_DNA"/>
</dbReference>
<feature type="transmembrane region" description="Helical" evidence="2">
    <location>
        <begin position="255"/>
        <end position="277"/>
    </location>
</feature>
<evidence type="ECO:0000256" key="1">
    <source>
        <dbReference type="SAM" id="MobiDB-lite"/>
    </source>
</evidence>
<gene>
    <name evidence="3" type="ORF">B0T22DRAFT_425231</name>
</gene>
<protein>
    <submittedName>
        <fullName evidence="3">Uncharacterized protein</fullName>
    </submittedName>
</protein>
<evidence type="ECO:0000313" key="4">
    <source>
        <dbReference type="Proteomes" id="UP001270362"/>
    </source>
</evidence>
<feature type="transmembrane region" description="Helical" evidence="2">
    <location>
        <begin position="283"/>
        <end position="305"/>
    </location>
</feature>
<keyword evidence="4" id="KW-1185">Reference proteome</keyword>
<feature type="region of interest" description="Disordered" evidence="1">
    <location>
        <begin position="1"/>
        <end position="29"/>
    </location>
</feature>
<dbReference type="AlphaFoldDB" id="A0AAE0X894"/>
<accession>A0AAE0X894</accession>